<evidence type="ECO:0000256" key="1">
    <source>
        <dbReference type="ARBA" id="ARBA00001933"/>
    </source>
</evidence>
<dbReference type="InterPro" id="IPR051798">
    <property type="entry name" value="Class-II_PLP-Dep_Aminotrans"/>
</dbReference>
<gene>
    <name evidence="3" type="ORF">STRIP9103_09323</name>
</gene>
<evidence type="ECO:0000313" key="4">
    <source>
        <dbReference type="Proteomes" id="UP000010411"/>
    </source>
</evidence>
<dbReference type="PANTHER" id="PTHR43525">
    <property type="entry name" value="PROTEIN MALY"/>
    <property type="match status" value="1"/>
</dbReference>
<keyword evidence="4" id="KW-1185">Reference proteome</keyword>
<evidence type="ECO:0000256" key="2">
    <source>
        <dbReference type="ARBA" id="ARBA00022898"/>
    </source>
</evidence>
<dbReference type="Proteomes" id="UP000010411">
    <property type="component" value="Unassembled WGS sequence"/>
</dbReference>
<dbReference type="InterPro" id="IPR015424">
    <property type="entry name" value="PyrdxlP-dep_Trfase"/>
</dbReference>
<dbReference type="GO" id="GO:0008483">
    <property type="term" value="F:transaminase activity"/>
    <property type="evidence" value="ECO:0007669"/>
    <property type="project" value="UniProtKB-KW"/>
</dbReference>
<protein>
    <submittedName>
        <fullName evidence="3">Aminotransferase B family protein</fullName>
    </submittedName>
</protein>
<comment type="cofactor">
    <cofactor evidence="1">
        <name>pyridoxal 5'-phosphate</name>
        <dbReference type="ChEBI" id="CHEBI:597326"/>
    </cofactor>
</comment>
<dbReference type="Gene3D" id="3.90.1150.10">
    <property type="entry name" value="Aspartate Aminotransferase, domain 1"/>
    <property type="match status" value="1"/>
</dbReference>
<dbReference type="SUPFAM" id="SSF53383">
    <property type="entry name" value="PLP-dependent transferases"/>
    <property type="match status" value="1"/>
</dbReference>
<dbReference type="InterPro" id="IPR015422">
    <property type="entry name" value="PyrdxlP-dep_Trfase_small"/>
</dbReference>
<dbReference type="PATRIC" id="fig|698759.3.peg.861"/>
<dbReference type="RefSeq" id="WP_009298333.1">
    <property type="nucleotide sequence ID" value="NZ_AEJC01000064.1"/>
</dbReference>
<comment type="caution">
    <text evidence="3">The sequence shown here is derived from an EMBL/GenBank/DDBJ whole genome shotgun (WGS) entry which is preliminary data.</text>
</comment>
<proteinExistence type="predicted"/>
<dbReference type="PANTHER" id="PTHR43525:SF1">
    <property type="entry name" value="PROTEIN MALY"/>
    <property type="match status" value="1"/>
</dbReference>
<keyword evidence="3" id="KW-0808">Transferase</keyword>
<name>L1L7B2_9ACTN</name>
<sequence>MTRGLNTDEVAEPDAFAIEATIAAFTAAEPWLEELRAYIQQNKAYATDTIHTGIPGPRVVSSHATYLLWIDCDTLTDDTTELCRFLRHKTGLVLSEGAAHGGDGKRFIRMNVACPRTRLDDGPARLWAGVDAYRAA</sequence>
<evidence type="ECO:0000313" key="3">
    <source>
        <dbReference type="EMBL" id="EKX68590.1"/>
    </source>
</evidence>
<keyword evidence="3" id="KW-0032">Aminotransferase</keyword>
<dbReference type="AlphaFoldDB" id="L1L7B2"/>
<reference evidence="3 4" key="1">
    <citation type="submission" date="2012-11" db="EMBL/GenBank/DDBJ databases">
        <authorList>
            <person name="Huguet-Tapia J.C."/>
            <person name="Durkin A.S."/>
            <person name="Pettis G.S."/>
            <person name="Badger J.H."/>
        </authorList>
    </citation>
    <scope>NUCLEOTIDE SEQUENCE [LARGE SCALE GENOMIC DNA]</scope>
    <source>
        <strain evidence="3 4">91-03</strain>
    </source>
</reference>
<organism evidence="3 4">
    <name type="scientific">Streptomyces ipomoeae 91-03</name>
    <dbReference type="NCBI Taxonomy" id="698759"/>
    <lineage>
        <taxon>Bacteria</taxon>
        <taxon>Bacillati</taxon>
        <taxon>Actinomycetota</taxon>
        <taxon>Actinomycetes</taxon>
        <taxon>Kitasatosporales</taxon>
        <taxon>Streptomycetaceae</taxon>
        <taxon>Streptomyces</taxon>
    </lineage>
</organism>
<keyword evidence="2" id="KW-0663">Pyridoxal phosphate</keyword>
<dbReference type="EMBL" id="AEJC01000064">
    <property type="protein sequence ID" value="EKX68590.1"/>
    <property type="molecule type" value="Genomic_DNA"/>
</dbReference>
<accession>L1L7B2</accession>